<evidence type="ECO:0000256" key="1">
    <source>
        <dbReference type="ARBA" id="ARBA00022737"/>
    </source>
</evidence>
<dbReference type="Proteomes" id="UP001500280">
    <property type="component" value="Unassembled WGS sequence"/>
</dbReference>
<accession>A0ABP4V5Q2</accession>
<dbReference type="InterPro" id="IPR050708">
    <property type="entry name" value="T6SS_VgrG/RHS"/>
</dbReference>
<keyword evidence="1" id="KW-0677">Repeat</keyword>
<dbReference type="InterPro" id="IPR031325">
    <property type="entry name" value="RHS_repeat"/>
</dbReference>
<proteinExistence type="predicted"/>
<feature type="region of interest" description="Disordered" evidence="2">
    <location>
        <begin position="997"/>
        <end position="1023"/>
    </location>
</feature>
<feature type="region of interest" description="Disordered" evidence="2">
    <location>
        <begin position="223"/>
        <end position="243"/>
    </location>
</feature>
<dbReference type="Gene3D" id="2.180.10.10">
    <property type="entry name" value="RHS repeat-associated core"/>
    <property type="match status" value="2"/>
</dbReference>
<dbReference type="NCBIfam" id="TIGR01643">
    <property type="entry name" value="YD_repeat_2x"/>
    <property type="match status" value="2"/>
</dbReference>
<evidence type="ECO:0000256" key="2">
    <source>
        <dbReference type="SAM" id="MobiDB-lite"/>
    </source>
</evidence>
<dbReference type="PANTHER" id="PTHR32305:SF17">
    <property type="entry name" value="TRNA NUCLEASE WAPA"/>
    <property type="match status" value="1"/>
</dbReference>
<sequence>MSAAVDRPTKQDPKAGWQARKDRPLPVQGVAAKRGTADRDAERTVTSIPAPVWPKAGTAEVSMPPAQPASEQNTWSAVLSGRAQQADPGPAARAGVLPVRIGRPGSKGGLRNPAMTAPGAVPAKVAVELTGRVGDEVRLRLRRTDGVRTAGVVSLRLDYSSFKQAFGGDWSTRLRLASVPACTATTPGKPSCAAVPLPTRNDGSGEVSADVPVGAEFTTFALQAAPSGPSGDSTTTSLSPTATWQVGGSSGDFSWAYPMQVPPSLVGPKAEVSLAYSSGSVDGRTTAGNSQSSWAGAGFDLAPGGSIERRYASCGVKSEQTGNNGTTAVGDYCWATDNATFSLNGAGGELVLDDQTGVWKSRSDDGVTVERLTGADNGDLGPDSGAGAKGEYWVLTDKAGTKFYFGKNKLPGATTAAQDTNSVWTLPVFGNHASEPCHQTAFAASHCQQAYRWNLDYVVDAFGNTMSLFYDVEKNNYARAGTATSVSQYTRAGNIRRIEYGQRDGQVFDNAAKVAAVEFTTAERCLKPSGCIASDYPDTPLDLECTSTTNCDNKFYPSFWTKKRLAKVTTQVWRGTAFAPVSSWSFRHVYLDPQDEGRSPMLWLDGVTNVGLVAGQTTLPETTFSAVMMPNRLLDSGSAGQPKLNWPRMQTITYGTGGQIAVGYLPPDCSLPGNVPAPDQNNKRCQPIKWTPQNQAEREDWFHKYVVNQVTESDLVGGTTGTVTTLEYLTPPAWRYDDEDGLVEIGKKTWSQWRGYEKVKVITGDGVDGPQQVKVNTYYRGMDGDKLQAGGTKDVQVTDSTGVKTDDVNALSGKLREQATYEGTTLVERSITAHWVSPARATRVKPWGTTTANQVDEQAVAQDEAVGTGWRKSASANTFDPVSGRLVAKTDRRDLATPNDDVCVRYEWFSNPARGIKELPAREQTVNVSCDKPWTKDNVLADEKTGYDANTGAKVATQRLAGFDTAGKEIYQTTSTSTYDVFGRVRSSTDAKSNLTNVEYTPTAGGPLTKTKTTQPNGQTSTTELEPAWGEETVVIDPAGRRSATKRDALGRVTETWLAGNTTSVPNQKNEYHDGQGKAGMVTSTSLRSDGRVEVKREFSDGLMRRRQTQEESADGFGRVVTDYIYDSQGREVKQNGPYYNDAPLGLEIVKPVDEKSLPAQKLTTYDALGRAKTESFQSVGQQLWNRKHDNATGVETIEPPAGEQATTRVTDIQGRLIELRSYHGSTATGVPDKTSYTYHPAGQLASVTDPAGNIWRYTYDVRGRKVSDQTPDQGVTTYTYNELDQLETSKDARGVTQTYTYDAVGRPKTTTVDGTLLNEWTYDTIKAGSLTSATRYVNGQPYRLQYTGYDEAGRPTGQQIVLPATEGNLAGTYSTSRTYTEDGQPKTFTVPAVGGLPAETLTYEYDKRSRPITLTGADRYVTETDYTPYGETSRIKMERGANWAEQLFDFEEGTHQLKGAGMVTPNGLESNVQYSYDAAGNITEMTDTPTTQAVADRQCFDYDYYRRLTQAWTPAGGNCDAAPSQTTLGGPAPYWHSWTFDVTGNRKTEKRTTPTGETVSTYEYPAAGQARPHAVQKVTTTGPGVNKIDQYTYDTAGNLKTRTQDGTADSLTWTGDGKLDTVAGTGRTTKNIYDANGTQLLRKDANGTTLSLGDTELLLKPDGSLVGTRYYSLGGQKVAIRTGATKLTWVSSDHHGTMNVSVDADSLAVQRRRMTPYGELRGATPTWPGQRGFVGGLQDVSTGLVQLGARAYDPKLGRFISVDPVTDVEDPQQLNAYAYGNNSPVSFSDPDGRRYVTETVTMMRTVIKTVYKRIVEQKQILERKRVFVRVLSAAQSVLKAVGLHALAQILGYWITVEIKRMIKIHRTIKELVKVQERVTRKLKRWVGDAESKQLDALLKKSTDILADAARQVAQTVARWYASQRGVNNQGKNGSDVLALGGGKLLSMGGPDGDEELSDEDPEQPGWFEWLKTFGTAGGAAGGAALCAPAAPVTGGAAPWVCGAAGGKGASDLFDWIWDMSTTTPAEAKRAKDFSEKTQQQNEWCHTYNGC</sequence>
<dbReference type="PANTHER" id="PTHR32305">
    <property type="match status" value="1"/>
</dbReference>
<dbReference type="InterPro" id="IPR006530">
    <property type="entry name" value="YD"/>
</dbReference>
<dbReference type="EMBL" id="BAAANF010000029">
    <property type="protein sequence ID" value="GAA1718419.1"/>
    <property type="molecule type" value="Genomic_DNA"/>
</dbReference>
<feature type="compositionally biased region" description="Low complexity" evidence="2">
    <location>
        <begin position="226"/>
        <end position="241"/>
    </location>
</feature>
<dbReference type="InterPro" id="IPR056823">
    <property type="entry name" value="TEN-like_YD-shell"/>
</dbReference>
<dbReference type="Pfam" id="PF05593">
    <property type="entry name" value="RHS_repeat"/>
    <property type="match status" value="1"/>
</dbReference>
<feature type="domain" description="Teneurin-like YD-shell" evidence="3">
    <location>
        <begin position="1590"/>
        <end position="1786"/>
    </location>
</feature>
<dbReference type="NCBIfam" id="TIGR03696">
    <property type="entry name" value="Rhs_assc_core"/>
    <property type="match status" value="1"/>
</dbReference>
<feature type="compositionally biased region" description="Polar residues" evidence="2">
    <location>
        <begin position="1010"/>
        <end position="1023"/>
    </location>
</feature>
<evidence type="ECO:0000259" key="3">
    <source>
        <dbReference type="Pfam" id="PF25023"/>
    </source>
</evidence>
<feature type="compositionally biased region" description="Basic and acidic residues" evidence="2">
    <location>
        <begin position="7"/>
        <end position="24"/>
    </location>
</feature>
<comment type="caution">
    <text evidence="4">The sequence shown here is derived from an EMBL/GenBank/DDBJ whole genome shotgun (WGS) entry which is preliminary data.</text>
</comment>
<reference evidence="5" key="1">
    <citation type="journal article" date="2019" name="Int. J. Syst. Evol. Microbiol.">
        <title>The Global Catalogue of Microorganisms (GCM) 10K type strain sequencing project: providing services to taxonomists for standard genome sequencing and annotation.</title>
        <authorList>
            <consortium name="The Broad Institute Genomics Platform"/>
            <consortium name="The Broad Institute Genome Sequencing Center for Infectious Disease"/>
            <person name="Wu L."/>
            <person name="Ma J."/>
        </authorList>
    </citation>
    <scope>NUCLEOTIDE SEQUENCE [LARGE SCALE GENOMIC DNA]</scope>
    <source>
        <strain evidence="5">JCM 14307</strain>
    </source>
</reference>
<dbReference type="InterPro" id="IPR022385">
    <property type="entry name" value="Rhs_assc_core"/>
</dbReference>
<keyword evidence="5" id="KW-1185">Reference proteome</keyword>
<feature type="region of interest" description="Disordered" evidence="2">
    <location>
        <begin position="1062"/>
        <end position="1091"/>
    </location>
</feature>
<feature type="region of interest" description="Disordered" evidence="2">
    <location>
        <begin position="1"/>
        <end position="96"/>
    </location>
</feature>
<name>A0ABP4V5Q2_9ACTN</name>
<dbReference type="Pfam" id="PF25023">
    <property type="entry name" value="TEN_YD-shell"/>
    <property type="match status" value="1"/>
</dbReference>
<evidence type="ECO:0000313" key="4">
    <source>
        <dbReference type="EMBL" id="GAA1718419.1"/>
    </source>
</evidence>
<organism evidence="4 5">
    <name type="scientific">Kribbella yunnanensis</name>
    <dbReference type="NCBI Taxonomy" id="190194"/>
    <lineage>
        <taxon>Bacteria</taxon>
        <taxon>Bacillati</taxon>
        <taxon>Actinomycetota</taxon>
        <taxon>Actinomycetes</taxon>
        <taxon>Propionibacteriales</taxon>
        <taxon>Kribbellaceae</taxon>
        <taxon>Kribbella</taxon>
    </lineage>
</organism>
<evidence type="ECO:0000313" key="5">
    <source>
        <dbReference type="Proteomes" id="UP001500280"/>
    </source>
</evidence>
<protein>
    <submittedName>
        <fullName evidence="4">RHS repeat-associated core domain-containing protein</fullName>
    </submittedName>
</protein>
<gene>
    <name evidence="4" type="ORF">GCM10009745_79050</name>
</gene>